<dbReference type="SUPFAM" id="SSF52172">
    <property type="entry name" value="CheY-like"/>
    <property type="match status" value="1"/>
</dbReference>
<evidence type="ECO:0000259" key="4">
    <source>
        <dbReference type="PROSITE" id="PS50110"/>
    </source>
</evidence>
<dbReference type="GO" id="GO:0000160">
    <property type="term" value="P:phosphorelay signal transduction system"/>
    <property type="evidence" value="ECO:0007669"/>
    <property type="project" value="UniProtKB-KW"/>
</dbReference>
<dbReference type="Proteomes" id="UP000180235">
    <property type="component" value="Chromosome"/>
</dbReference>
<dbReference type="InterPro" id="IPR050595">
    <property type="entry name" value="Bact_response_regulator"/>
</dbReference>
<evidence type="ECO:0000256" key="1">
    <source>
        <dbReference type="ARBA" id="ARBA00022553"/>
    </source>
</evidence>
<dbReference type="InterPro" id="IPR011006">
    <property type="entry name" value="CheY-like_superfamily"/>
</dbReference>
<keyword evidence="1 3" id="KW-0597">Phosphoprotein</keyword>
<dbReference type="STRING" id="1188229.GlitD10_1770"/>
<dbReference type="AlphaFoldDB" id="A0A1J0ADV3"/>
<accession>A0A1J0ADV3</accession>
<dbReference type="PANTHER" id="PTHR44591">
    <property type="entry name" value="STRESS RESPONSE REGULATOR PROTEIN 1"/>
    <property type="match status" value="1"/>
</dbReference>
<dbReference type="RefSeq" id="WP_071454590.1">
    <property type="nucleotide sequence ID" value="NZ_CP017675.1"/>
</dbReference>
<sequence>MSTVLVVEDSAPQREMILGLLQDNGLTVLTATNGNEALECVKQAVPQLVITDVVMPVMNGYELIRELRKPEAATADVPILVCSSKGEAFDEQWAKRQGATDYIVKPFEPQQLIDKVTALLKG</sequence>
<dbReference type="InterPro" id="IPR001789">
    <property type="entry name" value="Sig_transdc_resp-reg_receiver"/>
</dbReference>
<dbReference type="OrthoDB" id="457440at2"/>
<keyword evidence="6" id="KW-1185">Reference proteome</keyword>
<reference evidence="5 6" key="1">
    <citation type="submission" date="2016-10" db="EMBL/GenBank/DDBJ databases">
        <title>Description of Gloeomargarita lithophora gen. nov., sp. nov., a thylakoid-bearing basal-branching cyanobacterium with intracellular carbonates, and proposal for Gloeomargaritales ord. nov.</title>
        <authorList>
            <person name="Moreira D."/>
            <person name="Tavera R."/>
            <person name="Benzerara K."/>
            <person name="Skouri-Panet F."/>
            <person name="Couradeau E."/>
            <person name="Gerard E."/>
            <person name="Loussert C."/>
            <person name="Novelo E."/>
            <person name="Zivanovic Y."/>
            <person name="Lopez-Garcia P."/>
        </authorList>
    </citation>
    <scope>NUCLEOTIDE SEQUENCE [LARGE SCALE GENOMIC DNA]</scope>
    <source>
        <strain evidence="5 6">D10</strain>
    </source>
</reference>
<proteinExistence type="predicted"/>
<evidence type="ECO:0000313" key="6">
    <source>
        <dbReference type="Proteomes" id="UP000180235"/>
    </source>
</evidence>
<name>A0A1J0ADV3_9CYAN</name>
<keyword evidence="2" id="KW-0902">Two-component regulatory system</keyword>
<dbReference type="Pfam" id="PF00072">
    <property type="entry name" value="Response_reg"/>
    <property type="match status" value="1"/>
</dbReference>
<gene>
    <name evidence="5" type="primary">pilH-3</name>
    <name evidence="5" type="ORF">GlitD10_1770</name>
</gene>
<evidence type="ECO:0000256" key="3">
    <source>
        <dbReference type="PROSITE-ProRule" id="PRU00169"/>
    </source>
</evidence>
<dbReference type="PROSITE" id="PS50110">
    <property type="entry name" value="RESPONSE_REGULATORY"/>
    <property type="match status" value="1"/>
</dbReference>
<dbReference type="EMBL" id="CP017675">
    <property type="protein sequence ID" value="APB34096.1"/>
    <property type="molecule type" value="Genomic_DNA"/>
</dbReference>
<evidence type="ECO:0000256" key="2">
    <source>
        <dbReference type="ARBA" id="ARBA00023012"/>
    </source>
</evidence>
<protein>
    <submittedName>
        <fullName evidence="5">CheY-like response regulator receiver protein</fullName>
    </submittedName>
</protein>
<feature type="domain" description="Response regulatory" evidence="4">
    <location>
        <begin position="3"/>
        <end position="120"/>
    </location>
</feature>
<dbReference type="PANTHER" id="PTHR44591:SF14">
    <property type="entry name" value="PROTEIN PILG"/>
    <property type="match status" value="1"/>
</dbReference>
<evidence type="ECO:0000313" key="5">
    <source>
        <dbReference type="EMBL" id="APB34096.1"/>
    </source>
</evidence>
<dbReference type="SMART" id="SM00448">
    <property type="entry name" value="REC"/>
    <property type="match status" value="1"/>
</dbReference>
<dbReference type="KEGG" id="glt:GlitD10_1770"/>
<organism evidence="5 6">
    <name type="scientific">Gloeomargarita lithophora Alchichica-D10</name>
    <dbReference type="NCBI Taxonomy" id="1188229"/>
    <lineage>
        <taxon>Bacteria</taxon>
        <taxon>Bacillati</taxon>
        <taxon>Cyanobacteriota</taxon>
        <taxon>Cyanophyceae</taxon>
        <taxon>Gloeomargaritales</taxon>
        <taxon>Gloeomargaritaceae</taxon>
        <taxon>Gloeomargarita</taxon>
    </lineage>
</organism>
<feature type="modified residue" description="4-aspartylphosphate" evidence="3">
    <location>
        <position position="52"/>
    </location>
</feature>
<dbReference type="Gene3D" id="3.40.50.2300">
    <property type="match status" value="1"/>
</dbReference>